<dbReference type="Pfam" id="PF00196">
    <property type="entry name" value="GerE"/>
    <property type="match status" value="1"/>
</dbReference>
<evidence type="ECO:0000256" key="3">
    <source>
        <dbReference type="ARBA" id="ARBA00023163"/>
    </source>
</evidence>
<dbReference type="Gene3D" id="1.10.10.10">
    <property type="entry name" value="Winged helix-like DNA-binding domain superfamily/Winged helix DNA-binding domain"/>
    <property type="match status" value="1"/>
</dbReference>
<dbReference type="SUPFAM" id="SSF46894">
    <property type="entry name" value="C-terminal effector domain of the bipartite response regulators"/>
    <property type="match status" value="1"/>
</dbReference>
<dbReference type="EMBL" id="PYBJ01000028">
    <property type="protein sequence ID" value="PSM38792.1"/>
    <property type="molecule type" value="Genomic_DNA"/>
</dbReference>
<keyword evidence="1" id="KW-0805">Transcription regulation</keyword>
<evidence type="ECO:0000256" key="2">
    <source>
        <dbReference type="ARBA" id="ARBA00023125"/>
    </source>
</evidence>
<protein>
    <submittedName>
        <fullName evidence="5">LuxR family transcriptional regulator</fullName>
    </submittedName>
</protein>
<dbReference type="PANTHER" id="PTHR44688:SF16">
    <property type="entry name" value="DNA-BINDING TRANSCRIPTIONAL ACTIVATOR DEVR_DOSR"/>
    <property type="match status" value="1"/>
</dbReference>
<gene>
    <name evidence="5" type="ORF">C6Y14_35045</name>
</gene>
<name>A0A2P8PXS3_9ACTN</name>
<dbReference type="AlphaFoldDB" id="A0A2P8PXS3"/>
<organism evidence="5 6">
    <name type="scientific">Streptomyces dioscori</name>
    <dbReference type="NCBI Taxonomy" id="2109333"/>
    <lineage>
        <taxon>Bacteria</taxon>
        <taxon>Bacillati</taxon>
        <taxon>Actinomycetota</taxon>
        <taxon>Actinomycetes</taxon>
        <taxon>Kitasatosporales</taxon>
        <taxon>Streptomycetaceae</taxon>
        <taxon>Streptomyces</taxon>
        <taxon>Streptomyces aurantiacus group</taxon>
    </lineage>
</organism>
<dbReference type="PANTHER" id="PTHR44688">
    <property type="entry name" value="DNA-BINDING TRANSCRIPTIONAL ACTIVATOR DEVR_DOSR"/>
    <property type="match status" value="1"/>
</dbReference>
<dbReference type="SMART" id="SM00421">
    <property type="entry name" value="HTH_LUXR"/>
    <property type="match status" value="1"/>
</dbReference>
<dbReference type="OrthoDB" id="3518313at2"/>
<dbReference type="Proteomes" id="UP000240429">
    <property type="component" value="Unassembled WGS sequence"/>
</dbReference>
<dbReference type="InterPro" id="IPR036388">
    <property type="entry name" value="WH-like_DNA-bd_sf"/>
</dbReference>
<proteinExistence type="predicted"/>
<evidence type="ECO:0000313" key="5">
    <source>
        <dbReference type="EMBL" id="PSM38792.1"/>
    </source>
</evidence>
<dbReference type="PROSITE" id="PS50043">
    <property type="entry name" value="HTH_LUXR_2"/>
    <property type="match status" value="1"/>
</dbReference>
<dbReference type="PRINTS" id="PR00038">
    <property type="entry name" value="HTHLUXR"/>
</dbReference>
<comment type="caution">
    <text evidence="5">The sequence shown here is derived from an EMBL/GenBank/DDBJ whole genome shotgun (WGS) entry which is preliminary data.</text>
</comment>
<evidence type="ECO:0000313" key="6">
    <source>
        <dbReference type="Proteomes" id="UP000240429"/>
    </source>
</evidence>
<dbReference type="InterPro" id="IPR000792">
    <property type="entry name" value="Tscrpt_reg_LuxR_C"/>
</dbReference>
<dbReference type="GO" id="GO:0003677">
    <property type="term" value="F:DNA binding"/>
    <property type="evidence" value="ECO:0007669"/>
    <property type="project" value="UniProtKB-KW"/>
</dbReference>
<dbReference type="InterPro" id="IPR016032">
    <property type="entry name" value="Sig_transdc_resp-reg_C-effctor"/>
</dbReference>
<reference evidence="5 6" key="1">
    <citation type="submission" date="2018-03" db="EMBL/GenBank/DDBJ databases">
        <title>Streptomyces dioscori sp. nov., a novel endophytic actinobacterium isolated from bulbil of Dioscorea bulbifera L.</title>
        <authorList>
            <person name="Zhikuan W."/>
        </authorList>
    </citation>
    <scope>NUCLEOTIDE SEQUENCE [LARGE SCALE GENOMIC DNA]</scope>
    <source>
        <strain evidence="5 6">A217</strain>
    </source>
</reference>
<dbReference type="CDD" id="cd06170">
    <property type="entry name" value="LuxR_C_like"/>
    <property type="match status" value="1"/>
</dbReference>
<accession>A0A2P8PXS3</accession>
<keyword evidence="6" id="KW-1185">Reference proteome</keyword>
<keyword evidence="3" id="KW-0804">Transcription</keyword>
<dbReference type="PROSITE" id="PS00622">
    <property type="entry name" value="HTH_LUXR_1"/>
    <property type="match status" value="1"/>
</dbReference>
<dbReference type="RefSeq" id="WP_107020911.1">
    <property type="nucleotide sequence ID" value="NZ_KZ679054.1"/>
</dbReference>
<dbReference type="GO" id="GO:0006355">
    <property type="term" value="P:regulation of DNA-templated transcription"/>
    <property type="evidence" value="ECO:0007669"/>
    <property type="project" value="InterPro"/>
</dbReference>
<feature type="domain" description="HTH luxR-type" evidence="4">
    <location>
        <begin position="179"/>
        <end position="244"/>
    </location>
</feature>
<evidence type="ECO:0000259" key="4">
    <source>
        <dbReference type="PROSITE" id="PS50043"/>
    </source>
</evidence>
<evidence type="ECO:0000256" key="1">
    <source>
        <dbReference type="ARBA" id="ARBA00023015"/>
    </source>
</evidence>
<sequence>MSRHSITESHLRAMLDVIDEARHDTTGEGPPLSLLQGLGRLVPCDLAEFCEVDLPTRRVLASQAVEYGGSYPEPDDEPWWRWKHQHPHCVDVERSHGHLGVAQLSDYMGVREFRNLALYSEYMRPFLTMVVVPLPTAPGRIRMYNLSRERAKPFTDRDLLTLQLLRPHLIDVYHTAARRRREPVRLTPRQLDILRAVANGLSTEAIARQFVISPSTVRKHLENTFHKLGVSSRIEALARVFPEPEPYGP</sequence>
<keyword evidence="2" id="KW-0238">DNA-binding</keyword>